<accession>D6U288</accession>
<dbReference type="AlphaFoldDB" id="D6U288"/>
<feature type="region of interest" description="Disordered" evidence="1">
    <location>
        <begin position="55"/>
        <end position="113"/>
    </location>
</feature>
<feature type="compositionally biased region" description="Polar residues" evidence="1">
    <location>
        <begin position="55"/>
        <end position="65"/>
    </location>
</feature>
<comment type="caution">
    <text evidence="2">The sequence shown here is derived from an EMBL/GenBank/DDBJ whole genome shotgun (WGS) entry which is preliminary data.</text>
</comment>
<sequence>MHHSSSGKSVAPTRRHRSSHQWYNVQTKLMKMIGLGCGMLLVVLLLCSCGTASATNVPPTPTQHMTTSAPGTAVSTTPTSVPTATPTSVPTPTPTKKPQMNATDGQPHIGGPVSDFVGKYGQPVVYTTFNDGSDIIVGTKQDTNNIVTWISVTGPQNWTFDTTRNYCLKFTPSGAVQDSDFNQGGDDTIVFHKNADRFVLDIFVYQNCVWNMNM</sequence>
<protein>
    <submittedName>
        <fullName evidence="2">Uncharacterized protein</fullName>
    </submittedName>
</protein>
<evidence type="ECO:0000313" key="2">
    <source>
        <dbReference type="EMBL" id="EFH82756.1"/>
    </source>
</evidence>
<keyword evidence="3" id="KW-1185">Reference proteome</keyword>
<gene>
    <name evidence="2" type="ORF">Krac_3604</name>
</gene>
<name>D6U288_KTERA</name>
<feature type="compositionally biased region" description="Low complexity" evidence="1">
    <location>
        <begin position="66"/>
        <end position="88"/>
    </location>
</feature>
<proteinExistence type="predicted"/>
<dbReference type="EMBL" id="ADVG01000004">
    <property type="protein sequence ID" value="EFH82756.1"/>
    <property type="molecule type" value="Genomic_DNA"/>
</dbReference>
<reference evidence="2 3" key="1">
    <citation type="journal article" date="2011" name="Stand. Genomic Sci.">
        <title>Non-contiguous finished genome sequence and contextual data of the filamentous soil bacterium Ktedonobacter racemifer type strain (SOSP1-21).</title>
        <authorList>
            <person name="Chang Y.J."/>
            <person name="Land M."/>
            <person name="Hauser L."/>
            <person name="Chertkov O."/>
            <person name="Del Rio T.G."/>
            <person name="Nolan M."/>
            <person name="Copeland A."/>
            <person name="Tice H."/>
            <person name="Cheng J.F."/>
            <person name="Lucas S."/>
            <person name="Han C."/>
            <person name="Goodwin L."/>
            <person name="Pitluck S."/>
            <person name="Ivanova N."/>
            <person name="Ovchinikova G."/>
            <person name="Pati A."/>
            <person name="Chen A."/>
            <person name="Palaniappan K."/>
            <person name="Mavromatis K."/>
            <person name="Liolios K."/>
            <person name="Brettin T."/>
            <person name="Fiebig A."/>
            <person name="Rohde M."/>
            <person name="Abt B."/>
            <person name="Goker M."/>
            <person name="Detter J.C."/>
            <person name="Woyke T."/>
            <person name="Bristow J."/>
            <person name="Eisen J.A."/>
            <person name="Markowitz V."/>
            <person name="Hugenholtz P."/>
            <person name="Kyrpides N.C."/>
            <person name="Klenk H.P."/>
            <person name="Lapidus A."/>
        </authorList>
    </citation>
    <scope>NUCLEOTIDE SEQUENCE [LARGE SCALE GENOMIC DNA]</scope>
    <source>
        <strain evidence="3">DSM 44963</strain>
    </source>
</reference>
<dbReference type="STRING" id="485913.Krac_3604"/>
<organism evidence="2 3">
    <name type="scientific">Ktedonobacter racemifer DSM 44963</name>
    <dbReference type="NCBI Taxonomy" id="485913"/>
    <lineage>
        <taxon>Bacteria</taxon>
        <taxon>Bacillati</taxon>
        <taxon>Chloroflexota</taxon>
        <taxon>Ktedonobacteria</taxon>
        <taxon>Ktedonobacterales</taxon>
        <taxon>Ktedonobacteraceae</taxon>
        <taxon>Ktedonobacter</taxon>
    </lineage>
</organism>
<dbReference type="Proteomes" id="UP000004508">
    <property type="component" value="Unassembled WGS sequence"/>
</dbReference>
<evidence type="ECO:0000313" key="3">
    <source>
        <dbReference type="Proteomes" id="UP000004508"/>
    </source>
</evidence>
<dbReference type="RefSeq" id="WP_007921112.1">
    <property type="nucleotide sequence ID" value="NZ_ADVG01000004.1"/>
</dbReference>
<dbReference type="InParanoid" id="D6U288"/>
<evidence type="ECO:0000256" key="1">
    <source>
        <dbReference type="SAM" id="MobiDB-lite"/>
    </source>
</evidence>